<evidence type="ECO:0008006" key="2">
    <source>
        <dbReference type="Google" id="ProtNLM"/>
    </source>
</evidence>
<organism evidence="1">
    <name type="scientific">marine sediment metagenome</name>
    <dbReference type="NCBI Taxonomy" id="412755"/>
    <lineage>
        <taxon>unclassified sequences</taxon>
        <taxon>metagenomes</taxon>
        <taxon>ecological metagenomes</taxon>
    </lineage>
</organism>
<gene>
    <name evidence="1" type="ORF">S01H1_85531</name>
</gene>
<reference evidence="1" key="1">
    <citation type="journal article" date="2014" name="Front. Microbiol.">
        <title>High frequency of phylogenetically diverse reductive dehalogenase-homologous genes in deep subseafloor sedimentary metagenomes.</title>
        <authorList>
            <person name="Kawai M."/>
            <person name="Futagami T."/>
            <person name="Toyoda A."/>
            <person name="Takaki Y."/>
            <person name="Nishi S."/>
            <person name="Hori S."/>
            <person name="Arai W."/>
            <person name="Tsubouchi T."/>
            <person name="Morono Y."/>
            <person name="Uchiyama I."/>
            <person name="Ito T."/>
            <person name="Fujiyama A."/>
            <person name="Inagaki F."/>
            <person name="Takami H."/>
        </authorList>
    </citation>
    <scope>NUCLEOTIDE SEQUENCE</scope>
    <source>
        <strain evidence="1">Expedition CK06-06</strain>
    </source>
</reference>
<dbReference type="InterPro" id="IPR024078">
    <property type="entry name" value="LmbE-like_dom_sf"/>
</dbReference>
<dbReference type="SUPFAM" id="SSF102588">
    <property type="entry name" value="LmbE-like"/>
    <property type="match status" value="1"/>
</dbReference>
<sequence>MNVIVFSPHPDDAEVLMGGTFAQYARSGHEVKIVLVTIPNQKERRIEESKKAAELLG</sequence>
<evidence type="ECO:0000313" key="1">
    <source>
        <dbReference type="EMBL" id="GAG41939.1"/>
    </source>
</evidence>
<protein>
    <recommendedName>
        <fullName evidence="2">PIG-L family deacetylase</fullName>
    </recommendedName>
</protein>
<dbReference type="AlphaFoldDB" id="X0XFH7"/>
<dbReference type="Pfam" id="PF02585">
    <property type="entry name" value="PIG-L"/>
    <property type="match status" value="1"/>
</dbReference>
<proteinExistence type="predicted"/>
<accession>X0XFH7</accession>
<dbReference type="Gene3D" id="3.40.50.10320">
    <property type="entry name" value="LmbE-like"/>
    <property type="match status" value="1"/>
</dbReference>
<dbReference type="EMBL" id="BARS01058782">
    <property type="protein sequence ID" value="GAG41939.1"/>
    <property type="molecule type" value="Genomic_DNA"/>
</dbReference>
<dbReference type="InterPro" id="IPR003737">
    <property type="entry name" value="GlcNAc_PI_deacetylase-related"/>
</dbReference>
<feature type="non-terminal residue" evidence="1">
    <location>
        <position position="57"/>
    </location>
</feature>
<comment type="caution">
    <text evidence="1">The sequence shown here is derived from an EMBL/GenBank/DDBJ whole genome shotgun (WGS) entry which is preliminary data.</text>
</comment>
<name>X0XFH7_9ZZZZ</name>